<organism evidence="7">
    <name type="scientific">Prymnesium polylepis</name>
    <dbReference type="NCBI Taxonomy" id="72548"/>
    <lineage>
        <taxon>Eukaryota</taxon>
        <taxon>Haptista</taxon>
        <taxon>Haptophyta</taxon>
        <taxon>Prymnesiophyceae</taxon>
        <taxon>Prymnesiales</taxon>
        <taxon>Prymnesiaceae</taxon>
        <taxon>Prymnesium</taxon>
    </lineage>
</organism>
<dbReference type="InterPro" id="IPR001129">
    <property type="entry name" value="Membr-assoc_MAPEG"/>
</dbReference>
<name>A0A7S4J8J4_9EUKA</name>
<evidence type="ECO:0000256" key="5">
    <source>
        <dbReference type="SAM" id="Phobius"/>
    </source>
</evidence>
<gene>
    <name evidence="7" type="ORF">CPOL0286_LOCUS15516</name>
</gene>
<keyword evidence="4 5" id="KW-0472">Membrane</keyword>
<feature type="transmembrane region" description="Helical" evidence="5">
    <location>
        <begin position="108"/>
        <end position="136"/>
    </location>
</feature>
<dbReference type="Pfam" id="PF01124">
    <property type="entry name" value="MAPEG"/>
    <property type="match status" value="1"/>
</dbReference>
<dbReference type="SUPFAM" id="SSF161084">
    <property type="entry name" value="MAPEG domain-like"/>
    <property type="match status" value="1"/>
</dbReference>
<keyword evidence="3 5" id="KW-1133">Transmembrane helix</keyword>
<reference evidence="7" key="1">
    <citation type="submission" date="2021-01" db="EMBL/GenBank/DDBJ databases">
        <authorList>
            <person name="Corre E."/>
            <person name="Pelletier E."/>
            <person name="Niang G."/>
            <person name="Scheremetjew M."/>
            <person name="Finn R."/>
            <person name="Kale V."/>
            <person name="Holt S."/>
            <person name="Cochrane G."/>
            <person name="Meng A."/>
            <person name="Brown T."/>
            <person name="Cohen L."/>
        </authorList>
    </citation>
    <scope>NUCLEOTIDE SEQUENCE</scope>
    <source>
        <strain evidence="7">UIO037</strain>
    </source>
</reference>
<evidence type="ECO:0000256" key="1">
    <source>
        <dbReference type="ARBA" id="ARBA00004370"/>
    </source>
</evidence>
<protein>
    <recommendedName>
        <fullName evidence="8">Glutathione transferase</fullName>
    </recommendedName>
</protein>
<feature type="chain" id="PRO_5030885754" description="Glutathione transferase" evidence="6">
    <location>
        <begin position="20"/>
        <end position="187"/>
    </location>
</feature>
<dbReference type="EMBL" id="HBKO01034161">
    <property type="protein sequence ID" value="CAE2255804.1"/>
    <property type="molecule type" value="Transcribed_RNA"/>
</dbReference>
<comment type="subcellular location">
    <subcellularLocation>
        <location evidence="1">Membrane</location>
    </subcellularLocation>
</comment>
<feature type="transmembrane region" description="Helical" evidence="5">
    <location>
        <begin position="31"/>
        <end position="49"/>
    </location>
</feature>
<feature type="signal peptide" evidence="6">
    <location>
        <begin position="1"/>
        <end position="19"/>
    </location>
</feature>
<evidence type="ECO:0000256" key="2">
    <source>
        <dbReference type="ARBA" id="ARBA00022692"/>
    </source>
</evidence>
<evidence type="ECO:0008006" key="8">
    <source>
        <dbReference type="Google" id="ProtNLM"/>
    </source>
</evidence>
<evidence type="ECO:0000313" key="7">
    <source>
        <dbReference type="EMBL" id="CAE2255804.1"/>
    </source>
</evidence>
<evidence type="ECO:0000256" key="3">
    <source>
        <dbReference type="ARBA" id="ARBA00022989"/>
    </source>
</evidence>
<dbReference type="InterPro" id="IPR023352">
    <property type="entry name" value="MAPEG-like_dom_sf"/>
</dbReference>
<dbReference type="AlphaFoldDB" id="A0A7S4J8J4"/>
<keyword evidence="6" id="KW-0732">Signal</keyword>
<dbReference type="GO" id="GO:0016020">
    <property type="term" value="C:membrane"/>
    <property type="evidence" value="ECO:0007669"/>
    <property type="project" value="UniProtKB-SubCell"/>
</dbReference>
<evidence type="ECO:0000256" key="6">
    <source>
        <dbReference type="SAM" id="SignalP"/>
    </source>
</evidence>
<accession>A0A7S4J8J4</accession>
<feature type="transmembrane region" description="Helical" evidence="5">
    <location>
        <begin position="157"/>
        <end position="175"/>
    </location>
</feature>
<sequence length="187" mass="20029">MCTMAWATFVLAFVGGLTSFTYSPALTTKSAILTVACAMGVKHFMVIMIVMRCKIASVAFATKEEGGNVVFAVFKPLLMAYNWAPLATLADAERMGRCVNNNTENEPLFIGLALAVGAVVGESAVITVVCLVFMYARILHSIFFLLLPYTGPEPRTFAFDFAFFPIIILAVYGLVSTPAALPAPAAP</sequence>
<proteinExistence type="predicted"/>
<dbReference type="Gene3D" id="1.20.120.550">
    <property type="entry name" value="Membrane associated eicosanoid/glutathione metabolism-like domain"/>
    <property type="match status" value="1"/>
</dbReference>
<keyword evidence="2 5" id="KW-0812">Transmembrane</keyword>
<evidence type="ECO:0000256" key="4">
    <source>
        <dbReference type="ARBA" id="ARBA00023136"/>
    </source>
</evidence>